<dbReference type="InterPro" id="IPR036188">
    <property type="entry name" value="FAD/NAD-bd_sf"/>
</dbReference>
<dbReference type="RefSeq" id="WP_332080065.1">
    <property type="nucleotide sequence ID" value="NZ_JAZHYN010000002.1"/>
</dbReference>
<evidence type="ECO:0000256" key="3">
    <source>
        <dbReference type="ARBA" id="ARBA00022827"/>
    </source>
</evidence>
<dbReference type="Gene3D" id="3.40.30.120">
    <property type="match status" value="2"/>
</dbReference>
<dbReference type="SUPFAM" id="SSF51905">
    <property type="entry name" value="FAD/NAD(P)-binding domain"/>
    <property type="match status" value="1"/>
</dbReference>
<reference evidence="5 6" key="1">
    <citation type="submission" date="2024-02" db="EMBL/GenBank/DDBJ databases">
        <authorList>
            <person name="Grouzdev D."/>
        </authorList>
    </citation>
    <scope>NUCLEOTIDE SEQUENCE [LARGE SCALE GENOMIC DNA]</scope>
    <source>
        <strain evidence="5 6">9N</strain>
    </source>
</reference>
<gene>
    <name evidence="5" type="ORF">V3H18_01315</name>
</gene>
<dbReference type="Pfam" id="PF01494">
    <property type="entry name" value="FAD_binding_3"/>
    <property type="match status" value="1"/>
</dbReference>
<dbReference type="InterPro" id="IPR002938">
    <property type="entry name" value="FAD-bd"/>
</dbReference>
<proteinExistence type="predicted"/>
<comment type="cofactor">
    <cofactor evidence="1">
        <name>FAD</name>
        <dbReference type="ChEBI" id="CHEBI:57692"/>
    </cofactor>
</comment>
<dbReference type="Pfam" id="PF21274">
    <property type="entry name" value="Rng_hyd_C"/>
    <property type="match status" value="1"/>
</dbReference>
<organism evidence="5 6">
    <name type="scientific">Methylocystis borbori</name>
    <dbReference type="NCBI Taxonomy" id="3118750"/>
    <lineage>
        <taxon>Bacteria</taxon>
        <taxon>Pseudomonadati</taxon>
        <taxon>Pseudomonadota</taxon>
        <taxon>Alphaproteobacteria</taxon>
        <taxon>Hyphomicrobiales</taxon>
        <taxon>Methylocystaceae</taxon>
        <taxon>Methylocystis</taxon>
    </lineage>
</organism>
<keyword evidence="5" id="KW-0560">Oxidoreductase</keyword>
<feature type="domain" description="FAD-binding" evidence="4">
    <location>
        <begin position="6"/>
        <end position="356"/>
    </location>
</feature>
<dbReference type="Gene3D" id="3.50.50.60">
    <property type="entry name" value="FAD/NAD(P)-binding domain"/>
    <property type="match status" value="1"/>
</dbReference>
<name>A0ABU7XCP5_9HYPH</name>
<dbReference type="InterPro" id="IPR050641">
    <property type="entry name" value="RIFMO-like"/>
</dbReference>
<dbReference type="PANTHER" id="PTHR43004:SF19">
    <property type="entry name" value="BINDING MONOOXYGENASE, PUTATIVE (JCVI)-RELATED"/>
    <property type="match status" value="1"/>
</dbReference>
<evidence type="ECO:0000256" key="1">
    <source>
        <dbReference type="ARBA" id="ARBA00001974"/>
    </source>
</evidence>
<evidence type="ECO:0000313" key="6">
    <source>
        <dbReference type="Proteomes" id="UP001350748"/>
    </source>
</evidence>
<accession>A0ABU7XCP5</accession>
<dbReference type="GO" id="GO:0004497">
    <property type="term" value="F:monooxygenase activity"/>
    <property type="evidence" value="ECO:0007669"/>
    <property type="project" value="UniProtKB-KW"/>
</dbReference>
<comment type="caution">
    <text evidence="5">The sequence shown here is derived from an EMBL/GenBank/DDBJ whole genome shotgun (WGS) entry which is preliminary data.</text>
</comment>
<keyword evidence="3" id="KW-0274">FAD</keyword>
<evidence type="ECO:0000256" key="2">
    <source>
        <dbReference type="ARBA" id="ARBA00022630"/>
    </source>
</evidence>
<dbReference type="Gene3D" id="3.30.9.10">
    <property type="entry name" value="D-Amino Acid Oxidase, subunit A, domain 2"/>
    <property type="match status" value="1"/>
</dbReference>
<dbReference type="PANTHER" id="PTHR43004">
    <property type="entry name" value="TRK SYSTEM POTASSIUM UPTAKE PROTEIN"/>
    <property type="match status" value="1"/>
</dbReference>
<dbReference type="EMBL" id="JAZHYN010000002">
    <property type="protein sequence ID" value="MEF3365164.1"/>
    <property type="molecule type" value="Genomic_DNA"/>
</dbReference>
<protein>
    <submittedName>
        <fullName evidence="5">FAD-dependent monooxygenase</fullName>
    </submittedName>
</protein>
<evidence type="ECO:0000313" key="5">
    <source>
        <dbReference type="EMBL" id="MEF3365164.1"/>
    </source>
</evidence>
<dbReference type="Proteomes" id="UP001350748">
    <property type="component" value="Unassembled WGS sequence"/>
</dbReference>
<sequence>MEMNSTPVLIVGGGLVGLSAAVFLAARGVPAVLVERHAGSSPLPRAMGFTTRTMELYRAVGLGDQIPQTPPGFGHPRRLKVESLAGKWASEEVAWTPVVAGDGSSSSKVDYSICTAAALAQDLLEPILRARAIELGADIRLTTRLMSFEKDEEGVTARMRQRDGQDYALRAQYVIAADGHASPIREALGIGRQGRGVMRTARSVLFRAPLEDYLKSGVSQFEIEQPGFEAMLTTYRDATQGQGRWLLIAADERDYDEAGLKAMIQKAVGRSDFDIEIIATGLWELSALIADRFALGRIFLAGDAAHTLPPARGGYGANTGIEDVHNLAWKIASVLAGESRPELLDSYDAERRPIAWLRHSQIFARPDYARYARPTDKDVPIIDDDAMELGQLYRSSAVLGAGADLPPALRPDQWAGQPGTRAPHVWVSKDGARSSTLDLVQPDWALLTSDERWRPAAQSVAAQFKVKLDCVLIGGETIAAAPVSHVSPLDMPIEQIVAHPAGKAALAAHLPQVLTHSSYATLKLMSLRQLLPLSQGQLTEAVLAAAAEALAELRWKPAPIEPVDPGFAKAFGIGPSGASLIRPDGYIAWRTKEYPSEPAQVLANAFQRVATA</sequence>
<keyword evidence="6" id="KW-1185">Reference proteome</keyword>
<keyword evidence="2" id="KW-0285">Flavoprotein</keyword>
<keyword evidence="5" id="KW-0503">Monooxygenase</keyword>
<dbReference type="PRINTS" id="PR00420">
    <property type="entry name" value="RNGMNOXGNASE"/>
</dbReference>
<evidence type="ECO:0000259" key="4">
    <source>
        <dbReference type="Pfam" id="PF01494"/>
    </source>
</evidence>